<dbReference type="EMBL" id="BAAABV010000017">
    <property type="protein sequence ID" value="GAA0293910.1"/>
    <property type="molecule type" value="Genomic_DNA"/>
</dbReference>
<protein>
    <submittedName>
        <fullName evidence="2">Uncharacterized protein</fullName>
    </submittedName>
</protein>
<accession>A0ABN0VF28</accession>
<dbReference type="Proteomes" id="UP001501867">
    <property type="component" value="Unassembled WGS sequence"/>
</dbReference>
<comment type="caution">
    <text evidence="2">The sequence shown here is derived from an EMBL/GenBank/DDBJ whole genome shotgun (WGS) entry which is preliminary data.</text>
</comment>
<gene>
    <name evidence="2" type="ORF">GCM10010302_35680</name>
</gene>
<sequence>MLAETLDTLPLIAPTDYKHQLAQAATAFERASRSRVRAHHQQAQATRRAVKAIVREPAPKDGAALAILLDAILLAVVAAQHWHHTRHHDQQAEAARQTAEHLRTAYQAATAKPLAVVHERGRRLTISVIQQQGVVVRHALPDLADQILTESNWPALAATLADAETAGLDPTALLTRAARHRELDTATSISDVLTWRIHHLAGTAGESRARPRPATTTRPGSSAAVHGLSREQPPSRRGR</sequence>
<evidence type="ECO:0000313" key="3">
    <source>
        <dbReference type="Proteomes" id="UP001501867"/>
    </source>
</evidence>
<organism evidence="2 3">
    <name type="scientific">Streptomyces polychromogenes</name>
    <dbReference type="NCBI Taxonomy" id="67342"/>
    <lineage>
        <taxon>Bacteria</taxon>
        <taxon>Bacillati</taxon>
        <taxon>Actinomycetota</taxon>
        <taxon>Actinomycetes</taxon>
        <taxon>Kitasatosporales</taxon>
        <taxon>Streptomycetaceae</taxon>
        <taxon>Streptomyces</taxon>
    </lineage>
</organism>
<reference evidence="2 3" key="1">
    <citation type="journal article" date="2019" name="Int. J. Syst. Evol. Microbiol.">
        <title>The Global Catalogue of Microorganisms (GCM) 10K type strain sequencing project: providing services to taxonomists for standard genome sequencing and annotation.</title>
        <authorList>
            <consortium name="The Broad Institute Genomics Platform"/>
            <consortium name="The Broad Institute Genome Sequencing Center for Infectious Disease"/>
            <person name="Wu L."/>
            <person name="Ma J."/>
        </authorList>
    </citation>
    <scope>NUCLEOTIDE SEQUENCE [LARGE SCALE GENOMIC DNA]</scope>
    <source>
        <strain evidence="2 3">JCM 4505</strain>
    </source>
</reference>
<feature type="region of interest" description="Disordered" evidence="1">
    <location>
        <begin position="203"/>
        <end position="239"/>
    </location>
</feature>
<evidence type="ECO:0000313" key="2">
    <source>
        <dbReference type="EMBL" id="GAA0293910.1"/>
    </source>
</evidence>
<proteinExistence type="predicted"/>
<evidence type="ECO:0000256" key="1">
    <source>
        <dbReference type="SAM" id="MobiDB-lite"/>
    </source>
</evidence>
<keyword evidence="3" id="KW-1185">Reference proteome</keyword>
<name>A0ABN0VF28_9ACTN</name>